<proteinExistence type="predicted"/>
<comment type="caution">
    <text evidence="1">The sequence shown here is derived from an EMBL/GenBank/DDBJ whole genome shotgun (WGS) entry which is preliminary data.</text>
</comment>
<sequence length="561" mass="62228">MSALLSDVLSSNKPLTYQLIRALSPNELWRSLRSVIPDTYLSETFSPASADDLVLALQNSFVSLRDLVRWLELVNAFDALLLLKSDEPVVIRENPQPRLELEARPDVVLRLACRASSFPPPNYQWFCDGQPVFCDESVCASPLLEIHNPTPAHSGTYRCRAWSVRGSEAFSKPCKVIVKCPAPYDSASGERAPLSAADKVALIISNSAYSCGDTLPLAENDAESLGKALAALEFRIIAFKNLRKGDIVYALNIFRQFLKPGTYSVFYYAGHGFKEDGRDYIQPVDCDDNAPADDCVCFQEIVEEIRAAPCSLNLIMLDACRDTRELQSSSNVGSTSRISGIKSQLVRRSTIVVYATSPSTSAVEVDGHSNGLFMEHFSKHVGKSASVHEVILRSLQDFEKHKLASMQVPVVKYDIPGNHSLSDPILDSSVYCENKRLWSHISRLPQNKKFQIGDTDHALHVEFSCEKAVFCNSMVIVASVVPCIPSVHVDLQEVECCGGTVLRHSSSAVVICDLQSMMSRVNFKVVLRDLDSGRILYHRNINCGWPLVTAWRFRKEMTCVG</sequence>
<accession>A0ACB7SKZ4</accession>
<keyword evidence="2" id="KW-1185">Reference proteome</keyword>
<reference evidence="1" key="1">
    <citation type="submission" date="2020-05" db="EMBL/GenBank/DDBJ databases">
        <title>Large-scale comparative analyses of tick genomes elucidate their genetic diversity and vector capacities.</title>
        <authorList>
            <person name="Jia N."/>
            <person name="Wang J."/>
            <person name="Shi W."/>
            <person name="Du L."/>
            <person name="Sun Y."/>
            <person name="Zhan W."/>
            <person name="Jiang J."/>
            <person name="Wang Q."/>
            <person name="Zhang B."/>
            <person name="Ji P."/>
            <person name="Sakyi L.B."/>
            <person name="Cui X."/>
            <person name="Yuan T."/>
            <person name="Jiang B."/>
            <person name="Yang W."/>
            <person name="Lam T.T.-Y."/>
            <person name="Chang Q."/>
            <person name="Ding S."/>
            <person name="Wang X."/>
            <person name="Zhu J."/>
            <person name="Ruan X."/>
            <person name="Zhao L."/>
            <person name="Wei J."/>
            <person name="Que T."/>
            <person name="Du C."/>
            <person name="Cheng J."/>
            <person name="Dai P."/>
            <person name="Han X."/>
            <person name="Huang E."/>
            <person name="Gao Y."/>
            <person name="Liu J."/>
            <person name="Shao H."/>
            <person name="Ye R."/>
            <person name="Li L."/>
            <person name="Wei W."/>
            <person name="Wang X."/>
            <person name="Wang C."/>
            <person name="Yang T."/>
            <person name="Huo Q."/>
            <person name="Li W."/>
            <person name="Guo W."/>
            <person name="Chen H."/>
            <person name="Zhou L."/>
            <person name="Ni X."/>
            <person name="Tian J."/>
            <person name="Zhou Y."/>
            <person name="Sheng Y."/>
            <person name="Liu T."/>
            <person name="Pan Y."/>
            <person name="Xia L."/>
            <person name="Li J."/>
            <person name="Zhao F."/>
            <person name="Cao W."/>
        </authorList>
    </citation>
    <scope>NUCLEOTIDE SEQUENCE</scope>
    <source>
        <strain evidence="1">Hyas-2018</strain>
    </source>
</reference>
<evidence type="ECO:0000313" key="2">
    <source>
        <dbReference type="Proteomes" id="UP000821845"/>
    </source>
</evidence>
<dbReference type="EMBL" id="CM023483">
    <property type="protein sequence ID" value="KAH6935255.1"/>
    <property type="molecule type" value="Genomic_DNA"/>
</dbReference>
<dbReference type="Proteomes" id="UP000821845">
    <property type="component" value="Chromosome 3"/>
</dbReference>
<evidence type="ECO:0000313" key="1">
    <source>
        <dbReference type="EMBL" id="KAH6935255.1"/>
    </source>
</evidence>
<organism evidence="1 2">
    <name type="scientific">Hyalomma asiaticum</name>
    <name type="common">Tick</name>
    <dbReference type="NCBI Taxonomy" id="266040"/>
    <lineage>
        <taxon>Eukaryota</taxon>
        <taxon>Metazoa</taxon>
        <taxon>Ecdysozoa</taxon>
        <taxon>Arthropoda</taxon>
        <taxon>Chelicerata</taxon>
        <taxon>Arachnida</taxon>
        <taxon>Acari</taxon>
        <taxon>Parasitiformes</taxon>
        <taxon>Ixodida</taxon>
        <taxon>Ixodoidea</taxon>
        <taxon>Ixodidae</taxon>
        <taxon>Hyalomminae</taxon>
        <taxon>Hyalomma</taxon>
    </lineage>
</organism>
<protein>
    <submittedName>
        <fullName evidence="1">Uncharacterized protein</fullName>
    </submittedName>
</protein>
<gene>
    <name evidence="1" type="ORF">HPB50_004824</name>
</gene>
<name>A0ACB7SKZ4_HYAAI</name>